<evidence type="ECO:0000256" key="3">
    <source>
        <dbReference type="ARBA" id="ARBA00023134"/>
    </source>
</evidence>
<evidence type="ECO:0000313" key="6">
    <source>
        <dbReference type="Proteomes" id="UP001444071"/>
    </source>
</evidence>
<keyword evidence="3" id="KW-0342">GTP-binding</keyword>
<keyword evidence="2" id="KW-0547">Nucleotide-binding</keyword>
<evidence type="ECO:0000256" key="2">
    <source>
        <dbReference type="ARBA" id="ARBA00022741"/>
    </source>
</evidence>
<dbReference type="EMBL" id="JAHRIM010046439">
    <property type="protein sequence ID" value="MEQ2268254.1"/>
    <property type="molecule type" value="Genomic_DNA"/>
</dbReference>
<proteinExistence type="inferred from homology"/>
<dbReference type="Pfam" id="PF04548">
    <property type="entry name" value="AIG1"/>
    <property type="match status" value="1"/>
</dbReference>
<dbReference type="InterPro" id="IPR006703">
    <property type="entry name" value="G_AIG1"/>
</dbReference>
<dbReference type="PANTHER" id="PTHR10903">
    <property type="entry name" value="GTPASE, IMAP FAMILY MEMBER-RELATED"/>
    <property type="match status" value="1"/>
</dbReference>
<gene>
    <name evidence="5" type="ORF">XENORESO_018234</name>
</gene>
<dbReference type="InterPro" id="IPR045058">
    <property type="entry name" value="GIMA/IAN/Toc"/>
</dbReference>
<dbReference type="Gene3D" id="3.40.50.300">
    <property type="entry name" value="P-loop containing nucleotide triphosphate hydrolases"/>
    <property type="match status" value="1"/>
</dbReference>
<dbReference type="InterPro" id="IPR027417">
    <property type="entry name" value="P-loop_NTPase"/>
</dbReference>
<evidence type="ECO:0000259" key="4">
    <source>
        <dbReference type="Pfam" id="PF04548"/>
    </source>
</evidence>
<dbReference type="SUPFAM" id="SSF52540">
    <property type="entry name" value="P-loop containing nucleoside triphosphate hydrolases"/>
    <property type="match status" value="1"/>
</dbReference>
<feature type="domain" description="AIG1-type G" evidence="4">
    <location>
        <begin position="19"/>
        <end position="210"/>
    </location>
</feature>
<evidence type="ECO:0000313" key="5">
    <source>
        <dbReference type="EMBL" id="MEQ2268254.1"/>
    </source>
</evidence>
<comment type="caution">
    <text evidence="5">The sequence shown here is derived from an EMBL/GenBank/DDBJ whole genome shotgun (WGS) entry which is preliminary data.</text>
</comment>
<dbReference type="Proteomes" id="UP001444071">
    <property type="component" value="Unassembled WGS sequence"/>
</dbReference>
<dbReference type="PANTHER" id="PTHR10903:SF107">
    <property type="entry name" value="GTPASE IMAP FAMILY MEMBER 4-LIKE-RELATED"/>
    <property type="match status" value="1"/>
</dbReference>
<sequence>MGAAVDIFSSGQSHPAAELRIVLIGESNSKASSTTGNIILGENVFDTSKRTAQSEAKQQEVLGRRVTVVDTPGCWWGYQQEDTAELDRIEIRSSVHLCPPEPHVFLLVIPVDLYLPQRVKSSLEEHLQLFSADVFSHTIVLFAADDPCSDEMIEYDIKDSPTLQWILQQCGDRKHVLNISDKEDKDQVKMLFEKIDTMVTNNRGRYCSVDRRQGLALRKEMTDLSERASRRFDQVQKQRRKLKELIE</sequence>
<organism evidence="5 6">
    <name type="scientific">Xenotaenia resolanae</name>
    <dbReference type="NCBI Taxonomy" id="208358"/>
    <lineage>
        <taxon>Eukaryota</taxon>
        <taxon>Metazoa</taxon>
        <taxon>Chordata</taxon>
        <taxon>Craniata</taxon>
        <taxon>Vertebrata</taxon>
        <taxon>Euteleostomi</taxon>
        <taxon>Actinopterygii</taxon>
        <taxon>Neopterygii</taxon>
        <taxon>Teleostei</taxon>
        <taxon>Neoteleostei</taxon>
        <taxon>Acanthomorphata</taxon>
        <taxon>Ovalentaria</taxon>
        <taxon>Atherinomorphae</taxon>
        <taxon>Cyprinodontiformes</taxon>
        <taxon>Goodeidae</taxon>
        <taxon>Xenotaenia</taxon>
    </lineage>
</organism>
<name>A0ABV0WGK2_9TELE</name>
<reference evidence="5 6" key="1">
    <citation type="submission" date="2021-06" db="EMBL/GenBank/DDBJ databases">
        <authorList>
            <person name="Palmer J.M."/>
        </authorList>
    </citation>
    <scope>NUCLEOTIDE SEQUENCE [LARGE SCALE GENOMIC DNA]</scope>
    <source>
        <strain evidence="5 6">XR_2019</strain>
        <tissue evidence="5">Muscle</tissue>
    </source>
</reference>
<comment type="similarity">
    <text evidence="1">Belongs to the TRAFAC class TrmE-Era-EngA-EngB-Septin-like GTPase superfamily. AIG1/Toc34/Toc159-like paraseptin GTPase family. IAN subfamily.</text>
</comment>
<protein>
    <recommendedName>
        <fullName evidence="4">AIG1-type G domain-containing protein</fullName>
    </recommendedName>
</protein>
<evidence type="ECO:0000256" key="1">
    <source>
        <dbReference type="ARBA" id="ARBA00008535"/>
    </source>
</evidence>
<feature type="non-terminal residue" evidence="5">
    <location>
        <position position="247"/>
    </location>
</feature>
<keyword evidence="6" id="KW-1185">Reference proteome</keyword>
<accession>A0ABV0WGK2</accession>